<protein>
    <submittedName>
        <fullName evidence="3">Acetyltransferase</fullName>
    </submittedName>
</protein>
<organism evidence="3 4">
    <name type="scientific">Sphingobacterium pedocola</name>
    <dbReference type="NCBI Taxonomy" id="2082722"/>
    <lineage>
        <taxon>Bacteria</taxon>
        <taxon>Pseudomonadati</taxon>
        <taxon>Bacteroidota</taxon>
        <taxon>Sphingobacteriia</taxon>
        <taxon>Sphingobacteriales</taxon>
        <taxon>Sphingobacteriaceae</taxon>
        <taxon>Sphingobacterium</taxon>
    </lineage>
</organism>
<evidence type="ECO:0000313" key="3">
    <source>
        <dbReference type="EMBL" id="MBE8722057.1"/>
    </source>
</evidence>
<name>A0ABR9T9N2_9SPHI</name>
<evidence type="ECO:0000313" key="4">
    <source>
        <dbReference type="Proteomes" id="UP000618319"/>
    </source>
</evidence>
<keyword evidence="2" id="KW-0808">Transferase</keyword>
<keyword evidence="4" id="KW-1185">Reference proteome</keyword>
<evidence type="ECO:0000256" key="1">
    <source>
        <dbReference type="ARBA" id="ARBA00007274"/>
    </source>
</evidence>
<dbReference type="Pfam" id="PF00132">
    <property type="entry name" value="Hexapep"/>
    <property type="match status" value="1"/>
</dbReference>
<comment type="caution">
    <text evidence="3">The sequence shown here is derived from an EMBL/GenBank/DDBJ whole genome shotgun (WGS) entry which is preliminary data.</text>
</comment>
<dbReference type="InterPro" id="IPR001451">
    <property type="entry name" value="Hexapep"/>
</dbReference>
<dbReference type="CDD" id="cd04647">
    <property type="entry name" value="LbH_MAT_like"/>
    <property type="match status" value="1"/>
</dbReference>
<dbReference type="EMBL" id="PSKQ01000022">
    <property type="protein sequence ID" value="MBE8722057.1"/>
    <property type="molecule type" value="Genomic_DNA"/>
</dbReference>
<sequence>MYKLFYKVRRLLYTFICFIQSRDSNVFRCFINGPCKFDKKVIFGNNTSFNGCKKFGSGIVRIGDNFHSAEGLKILTTYHNYNGNLLPYDHTVITKDVLIEDNVWIGMDVMILGGVTIGEGAIIQAGSVVSKSIPKLGIAGGNPARVFKHREGDHYDKLKREKRFL</sequence>
<dbReference type="Gene3D" id="2.160.10.10">
    <property type="entry name" value="Hexapeptide repeat proteins"/>
    <property type="match status" value="1"/>
</dbReference>
<dbReference type="InterPro" id="IPR011004">
    <property type="entry name" value="Trimer_LpxA-like_sf"/>
</dbReference>
<dbReference type="SUPFAM" id="SSF51161">
    <property type="entry name" value="Trimeric LpxA-like enzymes"/>
    <property type="match status" value="1"/>
</dbReference>
<gene>
    <name evidence="3" type="ORF">C4F40_15115</name>
</gene>
<comment type="similarity">
    <text evidence="1">Belongs to the transferase hexapeptide repeat family.</text>
</comment>
<dbReference type="PANTHER" id="PTHR23416">
    <property type="entry name" value="SIALIC ACID SYNTHASE-RELATED"/>
    <property type="match status" value="1"/>
</dbReference>
<reference evidence="3 4" key="1">
    <citation type="submission" date="2018-02" db="EMBL/GenBank/DDBJ databases">
        <title>Sphingobacterium KA21.</title>
        <authorList>
            <person name="Vasarhelyi B.M."/>
            <person name="Deshmukh S."/>
            <person name="Balint B."/>
            <person name="Kukolya J."/>
        </authorList>
    </citation>
    <scope>NUCLEOTIDE SEQUENCE [LARGE SCALE GENOMIC DNA]</scope>
    <source>
        <strain evidence="3 4">Ka21</strain>
    </source>
</reference>
<dbReference type="Proteomes" id="UP000618319">
    <property type="component" value="Unassembled WGS sequence"/>
</dbReference>
<dbReference type="InterPro" id="IPR051159">
    <property type="entry name" value="Hexapeptide_acetyltransf"/>
</dbReference>
<dbReference type="RefSeq" id="WP_196939970.1">
    <property type="nucleotide sequence ID" value="NZ_MU158690.1"/>
</dbReference>
<accession>A0ABR9T9N2</accession>
<evidence type="ECO:0000256" key="2">
    <source>
        <dbReference type="ARBA" id="ARBA00022679"/>
    </source>
</evidence>
<proteinExistence type="inferred from homology"/>
<dbReference type="PANTHER" id="PTHR23416:SF23">
    <property type="entry name" value="ACETYLTRANSFERASE C18B11.09C-RELATED"/>
    <property type="match status" value="1"/>
</dbReference>